<dbReference type="PANTHER" id="PTHR46986:SF1">
    <property type="entry name" value="ENDORIBONUCLEASE YBEY, CHLOROPLASTIC"/>
    <property type="match status" value="1"/>
</dbReference>
<dbReference type="GO" id="GO:0004222">
    <property type="term" value="F:metalloendopeptidase activity"/>
    <property type="evidence" value="ECO:0007669"/>
    <property type="project" value="InterPro"/>
</dbReference>
<dbReference type="Gene3D" id="3.40.390.30">
    <property type="entry name" value="Metalloproteases ('zincins'), catalytic domain"/>
    <property type="match status" value="1"/>
</dbReference>
<dbReference type="Pfam" id="PF02130">
    <property type="entry name" value="YbeY"/>
    <property type="match status" value="1"/>
</dbReference>
<dbReference type="GO" id="GO:0004521">
    <property type="term" value="F:RNA endonuclease activity"/>
    <property type="evidence" value="ECO:0007669"/>
    <property type="project" value="UniProtKB-UniRule"/>
</dbReference>
<evidence type="ECO:0000256" key="8">
    <source>
        <dbReference type="ARBA" id="ARBA00022833"/>
    </source>
</evidence>
<keyword evidence="5 9" id="KW-0479">Metal-binding</keyword>
<evidence type="ECO:0000256" key="7">
    <source>
        <dbReference type="ARBA" id="ARBA00022801"/>
    </source>
</evidence>
<evidence type="ECO:0000313" key="10">
    <source>
        <dbReference type="EMBL" id="HIX59250.1"/>
    </source>
</evidence>
<keyword evidence="2 9" id="KW-0690">Ribosome biogenesis</keyword>
<evidence type="ECO:0000256" key="5">
    <source>
        <dbReference type="ARBA" id="ARBA00022723"/>
    </source>
</evidence>
<keyword evidence="9" id="KW-0963">Cytoplasm</keyword>
<feature type="binding site" evidence="9">
    <location>
        <position position="130"/>
    </location>
    <ligand>
        <name>Zn(2+)</name>
        <dbReference type="ChEBI" id="CHEBI:29105"/>
        <note>catalytic</note>
    </ligand>
</feature>
<name>A0A9D1WHN2_9FIRM</name>
<evidence type="ECO:0000256" key="6">
    <source>
        <dbReference type="ARBA" id="ARBA00022759"/>
    </source>
</evidence>
<comment type="similarity">
    <text evidence="1 9">Belongs to the endoribonuclease YbeY family.</text>
</comment>
<comment type="cofactor">
    <cofactor evidence="9">
        <name>Zn(2+)</name>
        <dbReference type="ChEBI" id="CHEBI:29105"/>
    </cofactor>
    <text evidence="9">Binds 1 zinc ion.</text>
</comment>
<dbReference type="PROSITE" id="PS01306">
    <property type="entry name" value="UPF0054"/>
    <property type="match status" value="1"/>
</dbReference>
<sequence length="164" mass="18835">MTVDLEYEAEEDLQLDCGALANQVAEQVLQMEQFPYEAQINVVLTSEEEVQRVNLEFRDINAPTDVLSFPMIPFPYPGEYSILEEDDSYVDLDTGELMLGDIMISVPRVIRQAEEYGHSIRREFCFLIAHSMLHLLGYDHMTQEEAKVMEEKQEAALQALSITR</sequence>
<dbReference type="EMBL" id="DXEX01000134">
    <property type="protein sequence ID" value="HIX59250.1"/>
    <property type="molecule type" value="Genomic_DNA"/>
</dbReference>
<feature type="binding site" evidence="9">
    <location>
        <position position="140"/>
    </location>
    <ligand>
        <name>Zn(2+)</name>
        <dbReference type="ChEBI" id="CHEBI:29105"/>
        <note>catalytic</note>
    </ligand>
</feature>
<dbReference type="InterPro" id="IPR002036">
    <property type="entry name" value="YbeY"/>
</dbReference>
<keyword evidence="3 9" id="KW-0698">rRNA processing</keyword>
<keyword evidence="8 9" id="KW-0862">Zinc</keyword>
<comment type="caution">
    <text evidence="10">The sequence shown here is derived from an EMBL/GenBank/DDBJ whole genome shotgun (WGS) entry which is preliminary data.</text>
</comment>
<dbReference type="GO" id="GO:0005737">
    <property type="term" value="C:cytoplasm"/>
    <property type="evidence" value="ECO:0007669"/>
    <property type="project" value="UniProtKB-SubCell"/>
</dbReference>
<dbReference type="GO" id="GO:0008270">
    <property type="term" value="F:zinc ion binding"/>
    <property type="evidence" value="ECO:0007669"/>
    <property type="project" value="UniProtKB-UniRule"/>
</dbReference>
<dbReference type="PANTHER" id="PTHR46986">
    <property type="entry name" value="ENDORIBONUCLEASE YBEY, CHLOROPLASTIC"/>
    <property type="match status" value="1"/>
</dbReference>
<dbReference type="InterPro" id="IPR023091">
    <property type="entry name" value="MetalPrtase_cat_dom_sf_prd"/>
</dbReference>
<dbReference type="AlphaFoldDB" id="A0A9D1WHN2"/>
<organism evidence="10 11">
    <name type="scientific">Candidatus Blautia gallistercoris</name>
    <dbReference type="NCBI Taxonomy" id="2838490"/>
    <lineage>
        <taxon>Bacteria</taxon>
        <taxon>Bacillati</taxon>
        <taxon>Bacillota</taxon>
        <taxon>Clostridia</taxon>
        <taxon>Lachnospirales</taxon>
        <taxon>Lachnospiraceae</taxon>
        <taxon>Blautia</taxon>
    </lineage>
</organism>
<comment type="function">
    <text evidence="9">Single strand-specific metallo-endoribonuclease involved in late-stage 70S ribosome quality control and in maturation of the 3' terminus of the 16S rRNA.</text>
</comment>
<keyword evidence="7 9" id="KW-0378">Hydrolase</keyword>
<dbReference type="NCBIfam" id="TIGR00043">
    <property type="entry name" value="rRNA maturation RNase YbeY"/>
    <property type="match status" value="1"/>
</dbReference>
<evidence type="ECO:0000256" key="3">
    <source>
        <dbReference type="ARBA" id="ARBA00022552"/>
    </source>
</evidence>
<dbReference type="GO" id="GO:0006364">
    <property type="term" value="P:rRNA processing"/>
    <property type="evidence" value="ECO:0007669"/>
    <property type="project" value="UniProtKB-UniRule"/>
</dbReference>
<accession>A0A9D1WHN2</accession>
<dbReference type="HAMAP" id="MF_00009">
    <property type="entry name" value="Endoribonucl_YbeY"/>
    <property type="match status" value="1"/>
</dbReference>
<reference evidence="10" key="1">
    <citation type="journal article" date="2021" name="PeerJ">
        <title>Extensive microbial diversity within the chicken gut microbiome revealed by metagenomics and culture.</title>
        <authorList>
            <person name="Gilroy R."/>
            <person name="Ravi A."/>
            <person name="Getino M."/>
            <person name="Pursley I."/>
            <person name="Horton D.L."/>
            <person name="Alikhan N.F."/>
            <person name="Baker D."/>
            <person name="Gharbi K."/>
            <person name="Hall N."/>
            <person name="Watson M."/>
            <person name="Adriaenssens E.M."/>
            <person name="Foster-Nyarko E."/>
            <person name="Jarju S."/>
            <person name="Secka A."/>
            <person name="Antonio M."/>
            <person name="Oren A."/>
            <person name="Chaudhuri R.R."/>
            <person name="La Ragione R."/>
            <person name="Hildebrand F."/>
            <person name="Pallen M.J."/>
        </authorList>
    </citation>
    <scope>NUCLEOTIDE SEQUENCE</scope>
    <source>
        <strain evidence="10">ChiSjej1B19-8411</strain>
    </source>
</reference>
<feature type="binding site" evidence="9">
    <location>
        <position position="134"/>
    </location>
    <ligand>
        <name>Zn(2+)</name>
        <dbReference type="ChEBI" id="CHEBI:29105"/>
        <note>catalytic</note>
    </ligand>
</feature>
<reference evidence="10" key="2">
    <citation type="submission" date="2021-04" db="EMBL/GenBank/DDBJ databases">
        <authorList>
            <person name="Gilroy R."/>
        </authorList>
    </citation>
    <scope>NUCLEOTIDE SEQUENCE</scope>
    <source>
        <strain evidence="10">ChiSjej1B19-8411</strain>
    </source>
</reference>
<dbReference type="Proteomes" id="UP000886817">
    <property type="component" value="Unassembled WGS sequence"/>
</dbReference>
<dbReference type="EC" id="3.1.-.-" evidence="9"/>
<gene>
    <name evidence="9 10" type="primary">ybeY</name>
    <name evidence="10" type="ORF">IAA45_05985</name>
</gene>
<evidence type="ECO:0000256" key="9">
    <source>
        <dbReference type="HAMAP-Rule" id="MF_00009"/>
    </source>
</evidence>
<dbReference type="SUPFAM" id="SSF55486">
    <property type="entry name" value="Metalloproteases ('zincins'), catalytic domain"/>
    <property type="match status" value="1"/>
</dbReference>
<keyword evidence="6 9" id="KW-0255">Endonuclease</keyword>
<evidence type="ECO:0000256" key="2">
    <source>
        <dbReference type="ARBA" id="ARBA00022517"/>
    </source>
</evidence>
<evidence type="ECO:0000313" key="11">
    <source>
        <dbReference type="Proteomes" id="UP000886817"/>
    </source>
</evidence>
<proteinExistence type="inferred from homology"/>
<evidence type="ECO:0000256" key="4">
    <source>
        <dbReference type="ARBA" id="ARBA00022722"/>
    </source>
</evidence>
<keyword evidence="4 9" id="KW-0540">Nuclease</keyword>
<comment type="subcellular location">
    <subcellularLocation>
        <location evidence="9">Cytoplasm</location>
    </subcellularLocation>
</comment>
<evidence type="ECO:0000256" key="1">
    <source>
        <dbReference type="ARBA" id="ARBA00010875"/>
    </source>
</evidence>
<protein>
    <recommendedName>
        <fullName evidence="9">Endoribonuclease YbeY</fullName>
        <ecNumber evidence="9">3.1.-.-</ecNumber>
    </recommendedName>
</protein>
<dbReference type="InterPro" id="IPR020549">
    <property type="entry name" value="YbeY_CS"/>
</dbReference>